<dbReference type="InterPro" id="IPR043502">
    <property type="entry name" value="DNA/RNA_pol_sf"/>
</dbReference>
<comment type="caution">
    <text evidence="2">The sequence shown here is derived from an EMBL/GenBank/DDBJ whole genome shotgun (WGS) entry which is preliminary data.</text>
</comment>
<dbReference type="PANTHER" id="PTHR33332">
    <property type="entry name" value="REVERSE TRANSCRIPTASE DOMAIN-CONTAINING PROTEIN"/>
    <property type="match status" value="1"/>
</dbReference>
<feature type="domain" description="Reverse transcriptase" evidence="1">
    <location>
        <begin position="135"/>
        <end position="272"/>
    </location>
</feature>
<dbReference type="SUPFAM" id="SSF56672">
    <property type="entry name" value="DNA/RNA polymerases"/>
    <property type="match status" value="1"/>
</dbReference>
<keyword evidence="3" id="KW-1185">Reference proteome</keyword>
<reference evidence="2 3" key="1">
    <citation type="submission" date="2022-01" db="EMBL/GenBank/DDBJ databases">
        <title>A high-quality chromosome-level genome assembly of rohu carp, Labeo rohita.</title>
        <authorList>
            <person name="Arick M.A. II"/>
            <person name="Hsu C.-Y."/>
            <person name="Magbanua Z."/>
            <person name="Pechanova O."/>
            <person name="Grover C."/>
            <person name="Miller E."/>
            <person name="Thrash A."/>
            <person name="Ezzel L."/>
            <person name="Alam S."/>
            <person name="Benzie J."/>
            <person name="Hamilton M."/>
            <person name="Karsi A."/>
            <person name="Lawrence M.L."/>
            <person name="Peterson D.G."/>
        </authorList>
    </citation>
    <scope>NUCLEOTIDE SEQUENCE [LARGE SCALE GENOMIC DNA]</scope>
    <source>
        <strain evidence="3">BAU-BD-2019</strain>
        <tissue evidence="2">Blood</tissue>
    </source>
</reference>
<dbReference type="EMBL" id="JACTAM010000005">
    <property type="protein sequence ID" value="KAI2664935.1"/>
    <property type="molecule type" value="Genomic_DNA"/>
</dbReference>
<evidence type="ECO:0000313" key="3">
    <source>
        <dbReference type="Proteomes" id="UP000830375"/>
    </source>
</evidence>
<organism evidence="2 3">
    <name type="scientific">Labeo rohita</name>
    <name type="common">Indian major carp</name>
    <name type="synonym">Cyprinus rohita</name>
    <dbReference type="NCBI Taxonomy" id="84645"/>
    <lineage>
        <taxon>Eukaryota</taxon>
        <taxon>Metazoa</taxon>
        <taxon>Chordata</taxon>
        <taxon>Craniata</taxon>
        <taxon>Vertebrata</taxon>
        <taxon>Euteleostomi</taxon>
        <taxon>Actinopterygii</taxon>
        <taxon>Neopterygii</taxon>
        <taxon>Teleostei</taxon>
        <taxon>Ostariophysi</taxon>
        <taxon>Cypriniformes</taxon>
        <taxon>Cyprinidae</taxon>
        <taxon>Labeoninae</taxon>
        <taxon>Labeonini</taxon>
        <taxon>Labeo</taxon>
    </lineage>
</organism>
<dbReference type="InterPro" id="IPR000477">
    <property type="entry name" value="RT_dom"/>
</dbReference>
<sequence length="274" mass="30414">MFLTETWYQPEVFLFLNETCLPGYCYIQKARSIGHGGGLAVIYCSHLDLSLLVLPELSSFECLAFNCKPPFTMTLLDCLNLRQHVDIPTHIKGNILNLVITESAPLSAPFVYDLGASDHKVISMELPFLSSYVKPKHEIRFRPISNLPFLSKVPEKVVASHLQDHLKHNIFKKFQSGFRSAHNTETALATVTNVLLITADAGSPSLLVLLDLSAAFDTVDHGILLNRLHHSIGLNSVSRWFESYLTDRSEFVAMGSSRSYSHSVGCGVPRGSLL</sequence>
<dbReference type="Proteomes" id="UP000830375">
    <property type="component" value="Unassembled WGS sequence"/>
</dbReference>
<proteinExistence type="predicted"/>
<evidence type="ECO:0000259" key="1">
    <source>
        <dbReference type="Pfam" id="PF00078"/>
    </source>
</evidence>
<protein>
    <recommendedName>
        <fullName evidence="1">Reverse transcriptase domain-containing protein</fullName>
    </recommendedName>
</protein>
<dbReference type="Pfam" id="PF00078">
    <property type="entry name" value="RVT_1"/>
    <property type="match status" value="1"/>
</dbReference>
<name>A0ABQ8MQF7_LABRO</name>
<gene>
    <name evidence="2" type="ORF">H4Q32_003256</name>
</gene>
<accession>A0ABQ8MQF7</accession>
<evidence type="ECO:0000313" key="2">
    <source>
        <dbReference type="EMBL" id="KAI2664935.1"/>
    </source>
</evidence>